<evidence type="ECO:0000256" key="1">
    <source>
        <dbReference type="ARBA" id="ARBA00001974"/>
    </source>
</evidence>
<feature type="domain" description="FAD/NAD(P)-binding" evidence="7">
    <location>
        <begin position="40"/>
        <end position="369"/>
    </location>
</feature>
<protein>
    <submittedName>
        <fullName evidence="8">FAD-dependent oxidoreductase</fullName>
    </submittedName>
</protein>
<dbReference type="AlphaFoldDB" id="A0A1W6YYT6"/>
<dbReference type="GO" id="GO:0019646">
    <property type="term" value="P:aerobic electron transport chain"/>
    <property type="evidence" value="ECO:0007669"/>
    <property type="project" value="TreeGrafter"/>
</dbReference>
<evidence type="ECO:0000256" key="6">
    <source>
        <dbReference type="SAM" id="MobiDB-lite"/>
    </source>
</evidence>
<dbReference type="Proteomes" id="UP000194139">
    <property type="component" value="Chromosome"/>
</dbReference>
<keyword evidence="9" id="KW-1185">Reference proteome</keyword>
<evidence type="ECO:0000256" key="4">
    <source>
        <dbReference type="ARBA" id="ARBA00022827"/>
    </source>
</evidence>
<reference evidence="8 9" key="1">
    <citation type="submission" date="2017-05" db="EMBL/GenBank/DDBJ databases">
        <title>Complete and WGS of Bordetella genogroups.</title>
        <authorList>
            <person name="Spilker T."/>
            <person name="LiPuma J."/>
        </authorList>
    </citation>
    <scope>NUCLEOTIDE SEQUENCE [LARGE SCALE GENOMIC DNA]</scope>
    <source>
        <strain evidence="8 9">AU17164</strain>
    </source>
</reference>
<evidence type="ECO:0000256" key="5">
    <source>
        <dbReference type="ARBA" id="ARBA00023002"/>
    </source>
</evidence>
<comment type="similarity">
    <text evidence="2">Belongs to the NADH dehydrogenase family.</text>
</comment>
<dbReference type="PANTHER" id="PTHR42913:SF3">
    <property type="entry name" value="64 KDA MITOCHONDRIAL NADH DEHYDROGENASE (EUROFUNG)"/>
    <property type="match status" value="1"/>
</dbReference>
<dbReference type="EMBL" id="CP021109">
    <property type="protein sequence ID" value="ARP85763.1"/>
    <property type="molecule type" value="Genomic_DNA"/>
</dbReference>
<evidence type="ECO:0000259" key="7">
    <source>
        <dbReference type="Pfam" id="PF07992"/>
    </source>
</evidence>
<dbReference type="GO" id="GO:0003955">
    <property type="term" value="F:NAD(P)H dehydrogenase (quinone) activity"/>
    <property type="evidence" value="ECO:0007669"/>
    <property type="project" value="TreeGrafter"/>
</dbReference>
<dbReference type="PRINTS" id="PR00411">
    <property type="entry name" value="PNDRDTASEI"/>
</dbReference>
<dbReference type="PANTHER" id="PTHR42913">
    <property type="entry name" value="APOPTOSIS-INDUCING FACTOR 1"/>
    <property type="match status" value="1"/>
</dbReference>
<evidence type="ECO:0000256" key="2">
    <source>
        <dbReference type="ARBA" id="ARBA00005272"/>
    </source>
</evidence>
<accession>A0A1W6YYT6</accession>
<dbReference type="Gene3D" id="3.50.50.100">
    <property type="match status" value="1"/>
</dbReference>
<evidence type="ECO:0000313" key="8">
    <source>
        <dbReference type="EMBL" id="ARP85763.1"/>
    </source>
</evidence>
<dbReference type="InterPro" id="IPR036188">
    <property type="entry name" value="FAD/NAD-bd_sf"/>
</dbReference>
<keyword evidence="3" id="KW-0285">Flavoprotein</keyword>
<dbReference type="InterPro" id="IPR023753">
    <property type="entry name" value="FAD/NAD-binding_dom"/>
</dbReference>
<proteinExistence type="inferred from homology"/>
<dbReference type="PRINTS" id="PR00368">
    <property type="entry name" value="FADPNR"/>
</dbReference>
<feature type="region of interest" description="Disordered" evidence="6">
    <location>
        <begin position="1"/>
        <end position="31"/>
    </location>
</feature>
<comment type="cofactor">
    <cofactor evidence="1">
        <name>FAD</name>
        <dbReference type="ChEBI" id="CHEBI:57692"/>
    </cofactor>
</comment>
<keyword evidence="4" id="KW-0274">FAD</keyword>
<name>A0A1W6YYT6_9BORD</name>
<gene>
    <name evidence="8" type="ORF">CAL13_05735</name>
</gene>
<keyword evidence="5" id="KW-0560">Oxidoreductase</keyword>
<evidence type="ECO:0000256" key="3">
    <source>
        <dbReference type="ARBA" id="ARBA00022630"/>
    </source>
</evidence>
<dbReference type="InterPro" id="IPR051169">
    <property type="entry name" value="NADH-Q_oxidoreductase"/>
</dbReference>
<organism evidence="8 9">
    <name type="scientific">Bordetella genomosp. 9</name>
    <dbReference type="NCBI Taxonomy" id="1416803"/>
    <lineage>
        <taxon>Bacteria</taxon>
        <taxon>Pseudomonadati</taxon>
        <taxon>Pseudomonadota</taxon>
        <taxon>Betaproteobacteria</taxon>
        <taxon>Burkholderiales</taxon>
        <taxon>Alcaligenaceae</taxon>
        <taxon>Bordetella</taxon>
    </lineage>
</organism>
<dbReference type="RefSeq" id="WP_086071789.1">
    <property type="nucleotide sequence ID" value="NZ_CP021109.1"/>
</dbReference>
<dbReference type="SUPFAM" id="SSF51905">
    <property type="entry name" value="FAD/NAD(P)-binding domain"/>
    <property type="match status" value="1"/>
</dbReference>
<evidence type="ECO:0000313" key="9">
    <source>
        <dbReference type="Proteomes" id="UP000194139"/>
    </source>
</evidence>
<dbReference type="Pfam" id="PF07992">
    <property type="entry name" value="Pyr_redox_2"/>
    <property type="match status" value="1"/>
</dbReference>
<sequence>MPDTPALLRERPQPIDSQPPGPRPSAGVPLQEGATTAPHRVVIVGGGAGGLELATELGRRHGSRHVTLIDSRMLHIWKPTLHEAAAGTVDVQQEGLSYLMLASLSHFNFVLGPMQAVDRARRIVRVGAVTGPTGEALLPERDIPYDTLVIAVGSTSNFFGTPGAKEFAITLDTPESAEQFRLTMLQAMVKVDQAKAHDPQARLNIAIVGGGATGVELAAELHEASRLVAAYGLPHFDPRRDLNIRIIEGAPRILAALPEKLARAAQRRLESLGIEVESGCLVSQVTADAVHTKDGRIFPANLCMWAAGIKGPDVLGTLDLPRNRSGQLEVDACLQTEDPHILAFGDCAAAPRPSGGVVPARAQAAHQEAAYLRRRLSARIAGRSEPSAPFTYKDHGSLVSLGRERGVGSLMGALMGRGFFVSGTIARWMYASLHLMHHRTVLGLSRTISLALARLLTRRSHPRVKLH</sequence>